<evidence type="ECO:0000256" key="4">
    <source>
        <dbReference type="ARBA" id="ARBA00022553"/>
    </source>
</evidence>
<evidence type="ECO:0000256" key="13">
    <source>
        <dbReference type="SAM" id="Phobius"/>
    </source>
</evidence>
<evidence type="ECO:0000259" key="14">
    <source>
        <dbReference type="PROSITE" id="PS50109"/>
    </source>
</evidence>
<evidence type="ECO:0000256" key="10">
    <source>
        <dbReference type="ARBA" id="ARBA00022989"/>
    </source>
</evidence>
<dbReference type="InterPro" id="IPR005467">
    <property type="entry name" value="His_kinase_dom"/>
</dbReference>
<accession>A0A9X0R2W4</accession>
<keyword evidence="6 13" id="KW-0812">Transmembrane</keyword>
<feature type="transmembrane region" description="Helical" evidence="13">
    <location>
        <begin position="111"/>
        <end position="142"/>
    </location>
</feature>
<dbReference type="PROSITE" id="PS50109">
    <property type="entry name" value="HIS_KIN"/>
    <property type="match status" value="1"/>
</dbReference>
<dbReference type="AlphaFoldDB" id="A0A9X0R2W4"/>
<sequence>MQRMARLLSIGECAPFRSPLHRRNATPKLLRRYAFTGPAFRPAMEARVKTGLPNDAAFMERAFVNLVRWLRPAQRMPAWAQYAITILLVLAALALRLALEDIYRYPFLTFYCAILLAALLFGWGAGSVATLLSGICAFWFFVEPRGGGVFLLADGLVAFTAFVILCMVAAFTVAIARATVNDLAEANQRLAASDAQKAVLLVDINHRLKNSLHAIAGILSAEGRRMADARVRPLLEDAAGRLRVLARVHERLHLGPSTDAALLVEMRGFLNALCADLRPTLIELRPVALRVSVDDVTLGVTQAVAVGLIVNELVTNALRHAFPGDRAGTVSVRLSGEDDGWLSLQVTDDGVGTRAEGGGTGTRLIRALAQQLGGTVEQRERQPGTEVTVRFPAAELG</sequence>
<dbReference type="Proteomes" id="UP000600101">
    <property type="component" value="Unassembled WGS sequence"/>
</dbReference>
<feature type="transmembrane region" description="Helical" evidence="13">
    <location>
        <begin position="148"/>
        <end position="176"/>
    </location>
</feature>
<organism evidence="15 16">
    <name type="scientific">Siccirubricoccus deserti</name>
    <dbReference type="NCBI Taxonomy" id="2013562"/>
    <lineage>
        <taxon>Bacteria</taxon>
        <taxon>Pseudomonadati</taxon>
        <taxon>Pseudomonadota</taxon>
        <taxon>Alphaproteobacteria</taxon>
        <taxon>Acetobacterales</taxon>
        <taxon>Roseomonadaceae</taxon>
        <taxon>Siccirubricoccus</taxon>
    </lineage>
</organism>
<comment type="caution">
    <text evidence="15">The sequence shown here is derived from an EMBL/GenBank/DDBJ whole genome shotgun (WGS) entry which is preliminary data.</text>
</comment>
<evidence type="ECO:0000256" key="12">
    <source>
        <dbReference type="ARBA" id="ARBA00023136"/>
    </source>
</evidence>
<keyword evidence="12 13" id="KW-0472">Membrane</keyword>
<reference evidence="15" key="1">
    <citation type="submission" date="2020-08" db="EMBL/GenBank/DDBJ databases">
        <authorList>
            <person name="Hu Y."/>
            <person name="Nguyen S.V."/>
            <person name="Li F."/>
            <person name="Fanning S."/>
        </authorList>
    </citation>
    <scope>NUCLEOTIDE SEQUENCE</scope>
    <source>
        <strain evidence="15">SYSU D8009</strain>
    </source>
</reference>
<keyword evidence="10 13" id="KW-1133">Transmembrane helix</keyword>
<keyword evidence="4" id="KW-0597">Phosphoprotein</keyword>
<keyword evidence="8" id="KW-0418">Kinase</keyword>
<dbReference type="Pfam" id="PF07568">
    <property type="entry name" value="HisKA_2"/>
    <property type="match status" value="1"/>
</dbReference>
<dbReference type="Gene3D" id="1.20.120.620">
    <property type="entry name" value="Backbone structure of the membrane domain of e. Coli histidine kinase receptor kdpd"/>
    <property type="match status" value="1"/>
</dbReference>
<evidence type="ECO:0000256" key="2">
    <source>
        <dbReference type="ARBA" id="ARBA00004141"/>
    </source>
</evidence>
<dbReference type="InterPro" id="IPR025201">
    <property type="entry name" value="KdpD_TM"/>
</dbReference>
<dbReference type="GO" id="GO:0016020">
    <property type="term" value="C:membrane"/>
    <property type="evidence" value="ECO:0007669"/>
    <property type="project" value="UniProtKB-SubCell"/>
</dbReference>
<evidence type="ECO:0000313" key="16">
    <source>
        <dbReference type="Proteomes" id="UP000600101"/>
    </source>
</evidence>
<dbReference type="Gene3D" id="3.30.565.10">
    <property type="entry name" value="Histidine kinase-like ATPase, C-terminal domain"/>
    <property type="match status" value="1"/>
</dbReference>
<feature type="transmembrane region" description="Helical" evidence="13">
    <location>
        <begin position="79"/>
        <end position="99"/>
    </location>
</feature>
<protein>
    <recommendedName>
        <fullName evidence="3">histidine kinase</fullName>
        <ecNumber evidence="3">2.7.13.3</ecNumber>
    </recommendedName>
</protein>
<dbReference type="GO" id="GO:0000160">
    <property type="term" value="P:phosphorelay signal transduction system"/>
    <property type="evidence" value="ECO:0007669"/>
    <property type="project" value="UniProtKB-KW"/>
</dbReference>
<evidence type="ECO:0000256" key="6">
    <source>
        <dbReference type="ARBA" id="ARBA00022692"/>
    </source>
</evidence>
<dbReference type="PANTHER" id="PTHR41523:SF8">
    <property type="entry name" value="ETHYLENE RESPONSE SENSOR PROTEIN"/>
    <property type="match status" value="1"/>
</dbReference>
<keyword evidence="16" id="KW-1185">Reference proteome</keyword>
<keyword evidence="5" id="KW-0808">Transferase</keyword>
<keyword evidence="7" id="KW-0547">Nucleotide-binding</keyword>
<dbReference type="RefSeq" id="WP_186772092.1">
    <property type="nucleotide sequence ID" value="NZ_JACOMF010000027.1"/>
</dbReference>
<dbReference type="EMBL" id="JACOMF010000027">
    <property type="protein sequence ID" value="MBC4017327.1"/>
    <property type="molecule type" value="Genomic_DNA"/>
</dbReference>
<dbReference type="GO" id="GO:0005524">
    <property type="term" value="F:ATP binding"/>
    <property type="evidence" value="ECO:0007669"/>
    <property type="project" value="UniProtKB-KW"/>
</dbReference>
<dbReference type="InterPro" id="IPR003594">
    <property type="entry name" value="HATPase_dom"/>
</dbReference>
<evidence type="ECO:0000256" key="1">
    <source>
        <dbReference type="ARBA" id="ARBA00000085"/>
    </source>
</evidence>
<evidence type="ECO:0000256" key="5">
    <source>
        <dbReference type="ARBA" id="ARBA00022679"/>
    </source>
</evidence>
<dbReference type="PANTHER" id="PTHR41523">
    <property type="entry name" value="TWO-COMPONENT SYSTEM SENSOR PROTEIN"/>
    <property type="match status" value="1"/>
</dbReference>
<dbReference type="Pfam" id="PF13493">
    <property type="entry name" value="DUF4118"/>
    <property type="match status" value="1"/>
</dbReference>
<evidence type="ECO:0000256" key="3">
    <source>
        <dbReference type="ARBA" id="ARBA00012438"/>
    </source>
</evidence>
<dbReference type="SMART" id="SM00387">
    <property type="entry name" value="HATPase_c"/>
    <property type="match status" value="1"/>
</dbReference>
<dbReference type="InterPro" id="IPR011495">
    <property type="entry name" value="Sig_transdc_His_kin_sub2_dim/P"/>
</dbReference>
<evidence type="ECO:0000256" key="9">
    <source>
        <dbReference type="ARBA" id="ARBA00022840"/>
    </source>
</evidence>
<comment type="catalytic activity">
    <reaction evidence="1">
        <text>ATP + protein L-histidine = ADP + protein N-phospho-L-histidine.</text>
        <dbReference type="EC" id="2.7.13.3"/>
    </reaction>
</comment>
<dbReference type="InterPro" id="IPR036890">
    <property type="entry name" value="HATPase_C_sf"/>
</dbReference>
<feature type="domain" description="Histidine kinase" evidence="14">
    <location>
        <begin position="203"/>
        <end position="395"/>
    </location>
</feature>
<dbReference type="Pfam" id="PF02518">
    <property type="entry name" value="HATPase_c"/>
    <property type="match status" value="1"/>
</dbReference>
<evidence type="ECO:0000313" key="15">
    <source>
        <dbReference type="EMBL" id="MBC4017327.1"/>
    </source>
</evidence>
<keyword evidence="11" id="KW-0902">Two-component regulatory system</keyword>
<dbReference type="GO" id="GO:0004673">
    <property type="term" value="F:protein histidine kinase activity"/>
    <property type="evidence" value="ECO:0007669"/>
    <property type="project" value="UniProtKB-EC"/>
</dbReference>
<name>A0A9X0R2W4_9PROT</name>
<evidence type="ECO:0000256" key="7">
    <source>
        <dbReference type="ARBA" id="ARBA00022741"/>
    </source>
</evidence>
<dbReference type="SUPFAM" id="SSF55874">
    <property type="entry name" value="ATPase domain of HSP90 chaperone/DNA topoisomerase II/histidine kinase"/>
    <property type="match status" value="1"/>
</dbReference>
<evidence type="ECO:0000256" key="8">
    <source>
        <dbReference type="ARBA" id="ARBA00022777"/>
    </source>
</evidence>
<evidence type="ECO:0000256" key="11">
    <source>
        <dbReference type="ARBA" id="ARBA00023012"/>
    </source>
</evidence>
<proteinExistence type="predicted"/>
<comment type="subcellular location">
    <subcellularLocation>
        <location evidence="2">Membrane</location>
        <topology evidence="2">Multi-pass membrane protein</topology>
    </subcellularLocation>
</comment>
<gene>
    <name evidence="15" type="ORF">H7965_18625</name>
</gene>
<keyword evidence="9" id="KW-0067">ATP-binding</keyword>
<dbReference type="EC" id="2.7.13.3" evidence="3"/>
<dbReference type="InterPro" id="IPR038318">
    <property type="entry name" value="KdpD_sf"/>
</dbReference>